<proteinExistence type="predicted"/>
<evidence type="ECO:0000313" key="6">
    <source>
        <dbReference type="Proteomes" id="UP000451354"/>
    </source>
</evidence>
<dbReference type="InterPro" id="IPR018356">
    <property type="entry name" value="Tscrpt_reg_HTH_DeoR_CS"/>
</dbReference>
<dbReference type="PANTHER" id="PTHR34580:SF3">
    <property type="entry name" value="PROTEIN PAFB"/>
    <property type="match status" value="1"/>
</dbReference>
<evidence type="ECO:0000313" key="5">
    <source>
        <dbReference type="EMBL" id="QJW35355.1"/>
    </source>
</evidence>
<organism evidence="5 6">
    <name type="scientific">Cellulosimicrobium protaetiae</name>
    <dbReference type="NCBI Taxonomy" id="2587808"/>
    <lineage>
        <taxon>Bacteria</taxon>
        <taxon>Bacillati</taxon>
        <taxon>Actinomycetota</taxon>
        <taxon>Actinomycetes</taxon>
        <taxon>Micrococcales</taxon>
        <taxon>Promicromonosporaceae</taxon>
        <taxon>Cellulosimicrobium</taxon>
    </lineage>
</organism>
<keyword evidence="2" id="KW-0238">DNA-binding</keyword>
<dbReference type="InterPro" id="IPR001034">
    <property type="entry name" value="DeoR_HTH"/>
</dbReference>
<dbReference type="PANTHER" id="PTHR34580">
    <property type="match status" value="1"/>
</dbReference>
<dbReference type="Pfam" id="PF08279">
    <property type="entry name" value="HTH_11"/>
    <property type="match status" value="1"/>
</dbReference>
<accession>A0A6M5UDP4</accession>
<dbReference type="InterPro" id="IPR026881">
    <property type="entry name" value="WYL_dom"/>
</dbReference>
<dbReference type="KEGG" id="cprt:FIC82_003200"/>
<dbReference type="EMBL" id="CP052757">
    <property type="protein sequence ID" value="QJW35355.1"/>
    <property type="molecule type" value="Genomic_DNA"/>
</dbReference>
<dbReference type="InterPro" id="IPR051534">
    <property type="entry name" value="CBASS_pafABC_assoc_protein"/>
</dbReference>
<dbReference type="InterPro" id="IPR057727">
    <property type="entry name" value="WCX_dom"/>
</dbReference>
<dbReference type="PROSITE" id="PS00894">
    <property type="entry name" value="HTH_DEOR_1"/>
    <property type="match status" value="1"/>
</dbReference>
<keyword evidence="3" id="KW-0804">Transcription</keyword>
<dbReference type="GO" id="GO:0003677">
    <property type="term" value="F:DNA binding"/>
    <property type="evidence" value="ECO:0007669"/>
    <property type="project" value="UniProtKB-KW"/>
</dbReference>
<dbReference type="InterPro" id="IPR036388">
    <property type="entry name" value="WH-like_DNA-bd_sf"/>
</dbReference>
<name>A0A6M5UDP4_9MICO</name>
<dbReference type="Pfam" id="PF25583">
    <property type="entry name" value="WCX"/>
    <property type="match status" value="1"/>
</dbReference>
<dbReference type="Gene3D" id="1.10.10.10">
    <property type="entry name" value="Winged helix-like DNA-binding domain superfamily/Winged helix DNA-binding domain"/>
    <property type="match status" value="1"/>
</dbReference>
<dbReference type="RefSeq" id="WP_168731447.1">
    <property type="nucleotide sequence ID" value="NZ_CP052757.1"/>
</dbReference>
<reference evidence="5 6" key="1">
    <citation type="journal article" date="2022" name="Int. J. Syst. Evol. Microbiol.">
        <title>Cellulosimicrobium protaetiae sp. nov., isolated from the gut of the larva of Protaetia brevitarsis seulensis.</title>
        <authorList>
            <person name="Le Han H."/>
            <person name="Nguyen T.T.H."/>
            <person name="Li Z."/>
            <person name="Shin N.R."/>
            <person name="Kim S.G."/>
        </authorList>
    </citation>
    <scope>NUCLEOTIDE SEQUENCE [LARGE SCALE GENOMIC DNA]</scope>
    <source>
        <strain evidence="5 6">BI34</strain>
    </source>
</reference>
<dbReference type="SUPFAM" id="SSF46785">
    <property type="entry name" value="Winged helix' DNA-binding domain"/>
    <property type="match status" value="1"/>
</dbReference>
<dbReference type="Proteomes" id="UP000451354">
    <property type="component" value="Chromosome"/>
</dbReference>
<keyword evidence="6" id="KW-1185">Reference proteome</keyword>
<evidence type="ECO:0000259" key="4">
    <source>
        <dbReference type="PROSITE" id="PS51000"/>
    </source>
</evidence>
<keyword evidence="1" id="KW-0805">Transcription regulation</keyword>
<dbReference type="PROSITE" id="PS51000">
    <property type="entry name" value="HTH_DEOR_2"/>
    <property type="match status" value="1"/>
</dbReference>
<protein>
    <submittedName>
        <fullName evidence="5">WYL domain-containing protein</fullName>
    </submittedName>
</protein>
<feature type="domain" description="HTH deoR-type" evidence="4">
    <location>
        <begin position="4"/>
        <end position="69"/>
    </location>
</feature>
<sequence>MASTSARMLTLLGLLQSRPDWSGAELAARLDVTDRTVRNDVARLRELGYPVDAVRGPGGRYRLGAGARLPPLLLDDAEAVAVAVGLRAATGTAGFEESGASALAKLEQVMPERLRRRLVALRSASAAGPANTDSNVEDPVVDPDTLTALADAVRDHQGLRCFYQDEPIDLEPHRLVAWQRRWFLVARDPATGAWAPYRVDWLVLRVPGGRRFTPVDFPGDMTEFVVREVARTGWAVHARVVVDAPAEEVLRRINPTVGTVEPLGDDRCVLVTGGDSVEVVAVWVGMLGLDFHVTEPQALVDHVRTLTARYARATPD</sequence>
<dbReference type="AlphaFoldDB" id="A0A6M5UDP4"/>
<dbReference type="Pfam" id="PF13280">
    <property type="entry name" value="WYL"/>
    <property type="match status" value="1"/>
</dbReference>
<gene>
    <name evidence="5" type="ORF">FIC82_003200</name>
</gene>
<evidence type="ECO:0000256" key="2">
    <source>
        <dbReference type="ARBA" id="ARBA00023125"/>
    </source>
</evidence>
<dbReference type="InterPro" id="IPR036390">
    <property type="entry name" value="WH_DNA-bd_sf"/>
</dbReference>
<dbReference type="InterPro" id="IPR013196">
    <property type="entry name" value="HTH_11"/>
</dbReference>
<dbReference type="GO" id="GO:0003700">
    <property type="term" value="F:DNA-binding transcription factor activity"/>
    <property type="evidence" value="ECO:0007669"/>
    <property type="project" value="InterPro"/>
</dbReference>
<evidence type="ECO:0000256" key="3">
    <source>
        <dbReference type="ARBA" id="ARBA00023163"/>
    </source>
</evidence>
<evidence type="ECO:0000256" key="1">
    <source>
        <dbReference type="ARBA" id="ARBA00023015"/>
    </source>
</evidence>